<proteinExistence type="predicted"/>
<protein>
    <submittedName>
        <fullName evidence="1">Uncharacterized protein</fullName>
    </submittedName>
</protein>
<dbReference type="AlphaFoldDB" id="A0AAE2C7A4"/>
<reference evidence="1" key="1">
    <citation type="submission" date="2020-06" db="EMBL/GenBank/DDBJ databases">
        <authorList>
            <person name="Li T."/>
            <person name="Hu X."/>
            <person name="Zhang T."/>
            <person name="Song X."/>
            <person name="Zhang H."/>
            <person name="Dai N."/>
            <person name="Sheng W."/>
            <person name="Hou X."/>
            <person name="Wei L."/>
        </authorList>
    </citation>
    <scope>NUCLEOTIDE SEQUENCE</scope>
    <source>
        <strain evidence="1">K16</strain>
        <tissue evidence="1">Leaf</tissue>
    </source>
</reference>
<gene>
    <name evidence="1" type="ORF">Sango_0205000</name>
</gene>
<organism evidence="1 2">
    <name type="scientific">Sesamum angolense</name>
    <dbReference type="NCBI Taxonomy" id="2727404"/>
    <lineage>
        <taxon>Eukaryota</taxon>
        <taxon>Viridiplantae</taxon>
        <taxon>Streptophyta</taxon>
        <taxon>Embryophyta</taxon>
        <taxon>Tracheophyta</taxon>
        <taxon>Spermatophyta</taxon>
        <taxon>Magnoliopsida</taxon>
        <taxon>eudicotyledons</taxon>
        <taxon>Gunneridae</taxon>
        <taxon>Pentapetalae</taxon>
        <taxon>asterids</taxon>
        <taxon>lamiids</taxon>
        <taxon>Lamiales</taxon>
        <taxon>Pedaliaceae</taxon>
        <taxon>Sesamum</taxon>
    </lineage>
</organism>
<dbReference type="Proteomes" id="UP001289374">
    <property type="component" value="Unassembled WGS sequence"/>
</dbReference>
<comment type="caution">
    <text evidence="1">The sequence shown here is derived from an EMBL/GenBank/DDBJ whole genome shotgun (WGS) entry which is preliminary data.</text>
</comment>
<evidence type="ECO:0000313" key="2">
    <source>
        <dbReference type="Proteomes" id="UP001289374"/>
    </source>
</evidence>
<accession>A0AAE2C7A4</accession>
<keyword evidence="2" id="KW-1185">Reference proteome</keyword>
<sequence length="142" mass="15908">MENSSWLSAADALGIVLLENAKSCFWRTILAASGDETTTVVMLPSLSDITGPYFLDSLASDWWGLDPRWRMLPMIGNGYGPGGSLANFRALRFDVRSRVHIPAMKNRSSRTVGKSMKLFGVKRLRNFLGFFMIWSSQVVRTK</sequence>
<name>A0AAE2C7A4_9LAMI</name>
<dbReference type="EMBL" id="JACGWL010000001">
    <property type="protein sequence ID" value="KAK4411320.1"/>
    <property type="molecule type" value="Genomic_DNA"/>
</dbReference>
<reference evidence="1" key="2">
    <citation type="journal article" date="2024" name="Plant">
        <title>Genomic evolution and insights into agronomic trait innovations of Sesamum species.</title>
        <authorList>
            <person name="Miao H."/>
            <person name="Wang L."/>
            <person name="Qu L."/>
            <person name="Liu H."/>
            <person name="Sun Y."/>
            <person name="Le M."/>
            <person name="Wang Q."/>
            <person name="Wei S."/>
            <person name="Zheng Y."/>
            <person name="Lin W."/>
            <person name="Duan Y."/>
            <person name="Cao H."/>
            <person name="Xiong S."/>
            <person name="Wang X."/>
            <person name="Wei L."/>
            <person name="Li C."/>
            <person name="Ma Q."/>
            <person name="Ju M."/>
            <person name="Zhao R."/>
            <person name="Li G."/>
            <person name="Mu C."/>
            <person name="Tian Q."/>
            <person name="Mei H."/>
            <person name="Zhang T."/>
            <person name="Gao T."/>
            <person name="Zhang H."/>
        </authorList>
    </citation>
    <scope>NUCLEOTIDE SEQUENCE</scope>
    <source>
        <strain evidence="1">K16</strain>
    </source>
</reference>
<evidence type="ECO:0000313" key="1">
    <source>
        <dbReference type="EMBL" id="KAK4411320.1"/>
    </source>
</evidence>